<evidence type="ECO:0000256" key="6">
    <source>
        <dbReference type="ARBA" id="ARBA00022832"/>
    </source>
</evidence>
<dbReference type="InterPro" id="IPR046373">
    <property type="entry name" value="Acyl-CoA_Oxase/DH_mid-dom_sf"/>
</dbReference>
<dbReference type="PANTHER" id="PTHR10909:SF250">
    <property type="entry name" value="PEROXISOMAL ACYL-COENZYME A OXIDASE 1"/>
    <property type="match status" value="1"/>
</dbReference>
<evidence type="ECO:0000313" key="14">
    <source>
        <dbReference type="EMBL" id="KAL2867251.1"/>
    </source>
</evidence>
<evidence type="ECO:0000259" key="12">
    <source>
        <dbReference type="Pfam" id="PF14749"/>
    </source>
</evidence>
<proteinExistence type="inferred from homology"/>
<evidence type="ECO:0000256" key="7">
    <source>
        <dbReference type="ARBA" id="ARBA00023002"/>
    </source>
</evidence>
<feature type="domain" description="Acyl-CoA oxidase C-terminal" evidence="11">
    <location>
        <begin position="509"/>
        <end position="674"/>
    </location>
</feature>
<dbReference type="InterPro" id="IPR009100">
    <property type="entry name" value="AcylCoA_DH/oxidase_NM_dom_sf"/>
</dbReference>
<keyword evidence="6" id="KW-0276">Fatty acid metabolism</keyword>
<dbReference type="GeneID" id="98149409"/>
<dbReference type="Pfam" id="PF14749">
    <property type="entry name" value="Acyl-CoA_ox_N"/>
    <property type="match status" value="1"/>
</dbReference>
<keyword evidence="15" id="KW-1185">Reference proteome</keyword>
<dbReference type="InterPro" id="IPR055060">
    <property type="entry name" value="ACOX_C_alpha1"/>
</dbReference>
<evidence type="ECO:0000256" key="8">
    <source>
        <dbReference type="ARBA" id="ARBA00023098"/>
    </source>
</evidence>
<dbReference type="Pfam" id="PF01756">
    <property type="entry name" value="ACOX"/>
    <property type="match status" value="1"/>
</dbReference>
<gene>
    <name evidence="14" type="ORF">BJX67DRAFT_388213</name>
</gene>
<dbReference type="InterPro" id="IPR036250">
    <property type="entry name" value="AcylCo_DH-like_C"/>
</dbReference>
<dbReference type="Gene3D" id="1.10.540.10">
    <property type="entry name" value="Acyl-CoA dehydrogenase/oxidase, N-terminal domain"/>
    <property type="match status" value="1"/>
</dbReference>
<evidence type="ECO:0000256" key="9">
    <source>
        <dbReference type="ARBA" id="ARBA00023140"/>
    </source>
</evidence>
<evidence type="ECO:0000256" key="1">
    <source>
        <dbReference type="ARBA" id="ARBA00001974"/>
    </source>
</evidence>
<evidence type="ECO:0000313" key="15">
    <source>
        <dbReference type="Proteomes" id="UP001610432"/>
    </source>
</evidence>
<dbReference type="InterPro" id="IPR002655">
    <property type="entry name" value="Acyl-CoA_oxidase_C"/>
</dbReference>
<reference evidence="14 15" key="1">
    <citation type="submission" date="2024-07" db="EMBL/GenBank/DDBJ databases">
        <title>Section-level genome sequencing and comparative genomics of Aspergillus sections Usti and Cavernicolus.</title>
        <authorList>
            <consortium name="Lawrence Berkeley National Laboratory"/>
            <person name="Nybo J.L."/>
            <person name="Vesth T.C."/>
            <person name="Theobald S."/>
            <person name="Frisvad J.C."/>
            <person name="Larsen T.O."/>
            <person name="Kjaerboelling I."/>
            <person name="Rothschild-Mancinelli K."/>
            <person name="Lyhne E.K."/>
            <person name="Kogle M.E."/>
            <person name="Barry K."/>
            <person name="Clum A."/>
            <person name="Na H."/>
            <person name="Ledsgaard L."/>
            <person name="Lin J."/>
            <person name="Lipzen A."/>
            <person name="Kuo A."/>
            <person name="Riley R."/>
            <person name="Mondo S."/>
            <person name="Labutti K."/>
            <person name="Haridas S."/>
            <person name="Pangalinan J."/>
            <person name="Salamov A.A."/>
            <person name="Simmons B.A."/>
            <person name="Magnuson J.K."/>
            <person name="Chen J."/>
            <person name="Drula E."/>
            <person name="Henrissat B."/>
            <person name="Wiebenga A."/>
            <person name="Lubbers R.J."/>
            <person name="Gomes A.C."/>
            <person name="Macurrencykelacurrency M.R."/>
            <person name="Stajich J."/>
            <person name="Grigoriev I.V."/>
            <person name="Mortensen U.H."/>
            <person name="De Vries R.P."/>
            <person name="Baker S.E."/>
            <person name="Andersen M.R."/>
        </authorList>
    </citation>
    <scope>NUCLEOTIDE SEQUENCE [LARGE SCALE GENOMIC DNA]</scope>
    <source>
        <strain evidence="14 15">CBS 449.75</strain>
    </source>
</reference>
<comment type="subcellular location">
    <subcellularLocation>
        <location evidence="2">Peroxisome</location>
    </subcellularLocation>
</comment>
<evidence type="ECO:0000256" key="3">
    <source>
        <dbReference type="ARBA" id="ARBA00006288"/>
    </source>
</evidence>
<dbReference type="Gene3D" id="1.20.140.10">
    <property type="entry name" value="Butyryl-CoA Dehydrogenase, subunit A, domain 3"/>
    <property type="match status" value="2"/>
</dbReference>
<dbReference type="Proteomes" id="UP001610432">
    <property type="component" value="Unassembled WGS sequence"/>
</dbReference>
<dbReference type="SUPFAM" id="SSF47203">
    <property type="entry name" value="Acyl-CoA dehydrogenase C-terminal domain-like"/>
    <property type="match status" value="2"/>
</dbReference>
<dbReference type="InterPro" id="IPR012258">
    <property type="entry name" value="Acyl-CoA_oxidase"/>
</dbReference>
<dbReference type="SUPFAM" id="SSF56645">
    <property type="entry name" value="Acyl-CoA dehydrogenase NM domain-like"/>
    <property type="match status" value="1"/>
</dbReference>
<evidence type="ECO:0000256" key="2">
    <source>
        <dbReference type="ARBA" id="ARBA00004275"/>
    </source>
</evidence>
<evidence type="ECO:0000256" key="4">
    <source>
        <dbReference type="ARBA" id="ARBA00022630"/>
    </source>
</evidence>
<dbReference type="InterPro" id="IPR029320">
    <property type="entry name" value="Acyl-CoA_ox_N"/>
</dbReference>
<comment type="cofactor">
    <cofactor evidence="1">
        <name>FAD</name>
        <dbReference type="ChEBI" id="CHEBI:57692"/>
    </cofactor>
</comment>
<organism evidence="14 15">
    <name type="scientific">Aspergillus lucknowensis</name>
    <dbReference type="NCBI Taxonomy" id="176173"/>
    <lineage>
        <taxon>Eukaryota</taxon>
        <taxon>Fungi</taxon>
        <taxon>Dikarya</taxon>
        <taxon>Ascomycota</taxon>
        <taxon>Pezizomycotina</taxon>
        <taxon>Eurotiomycetes</taxon>
        <taxon>Eurotiomycetidae</taxon>
        <taxon>Eurotiales</taxon>
        <taxon>Aspergillaceae</taxon>
        <taxon>Aspergillus</taxon>
        <taxon>Aspergillus subgen. Nidulantes</taxon>
    </lineage>
</organism>
<dbReference type="Gene3D" id="2.40.110.10">
    <property type="entry name" value="Butyryl-CoA Dehydrogenase, subunit A, domain 2"/>
    <property type="match status" value="1"/>
</dbReference>
<protein>
    <recommendedName>
        <fullName evidence="10">Acyl-coenzyme A oxidase</fullName>
    </recommendedName>
</protein>
<name>A0ABR4LS19_9EURO</name>
<keyword evidence="9" id="KW-0576">Peroxisome</keyword>
<evidence type="ECO:0000256" key="10">
    <source>
        <dbReference type="PIRNR" id="PIRNR000168"/>
    </source>
</evidence>
<evidence type="ECO:0000259" key="11">
    <source>
        <dbReference type="Pfam" id="PF01756"/>
    </source>
</evidence>
<dbReference type="EMBL" id="JBFXLQ010000020">
    <property type="protein sequence ID" value="KAL2867251.1"/>
    <property type="molecule type" value="Genomic_DNA"/>
</dbReference>
<keyword evidence="7" id="KW-0560">Oxidoreductase</keyword>
<evidence type="ECO:0000256" key="5">
    <source>
        <dbReference type="ARBA" id="ARBA00022827"/>
    </source>
</evidence>
<sequence>MHDFTESLRPSQPSGPELLARERAQSNVPTEALANHLLGSDGFLSRQSKVLAVVQSEPLFNKSHQQNLSRPDRFKLALARGKLLRRLADKHGWAPEEHEMAEYLVDDVSPYMLHMGMFVTTIREQGSDEQRAYWLPQIEAWKIIGAYAQTELGHGSNVRGLELEARYDPGTREFVLHSPTLTASKWWNGALGRTANHAIVVAQLLLPDSRTSNGTLGTKYVSYGPHPFIVQVRDMETHQPFEGIVIGDIGPKYGYATMDNAYMLFNNFRIPHSAMLSRHSGVDPVTGKYTKPAESAVVYGTLTYMRSKIIQHARLVLARAVTVAVRYTAIRRQFPDRDGASNCPELPVLDYPTVQIRILPLLAIAFALHYTALAMQNIYANTRREIESGNFSSLAYMHSMSSGLKSLCTTLAADGIETCRRALGGHGFGGGSGLIQLNNDYLSKPTVEGDNWMITQQTAAYMLKKMTAALQKPNAVVADEIDGQFRASLPLILDGAGKESSYDILGSDEDLVKSFQRRATALAYNVYQARVVRKQPWTSLMTDFHKLSKAQSQSILVTKFHDALVSNVDLPAATQAVLRDLFRLFATFTLEADRYEFFTCGAASRAQLDVLPARVNELMARIRPHAVPLVDSWKIPDYLLDSALGRYDGRVYEDLFNRAHQLNPLNKVTVNPNYWEDEIVKGGEDLKDIRAKL</sequence>
<dbReference type="PIRSF" id="PIRSF000168">
    <property type="entry name" value="Acyl-CoA_oxidase"/>
    <property type="match status" value="1"/>
</dbReference>
<dbReference type="RefSeq" id="XP_070886230.1">
    <property type="nucleotide sequence ID" value="XM_071034337.1"/>
</dbReference>
<accession>A0ABR4LS19</accession>
<comment type="caution">
    <text evidence="14">The sequence shown here is derived from an EMBL/GenBank/DDBJ whole genome shotgun (WGS) entry which is preliminary data.</text>
</comment>
<feature type="domain" description="Acyl-CoA oxidase C-alpha1" evidence="13">
    <location>
        <begin position="299"/>
        <end position="463"/>
    </location>
</feature>
<feature type="domain" description="Acyl-coenzyme A oxidase N-terminal" evidence="12">
    <location>
        <begin position="30"/>
        <end position="144"/>
    </location>
</feature>
<keyword evidence="8" id="KW-0443">Lipid metabolism</keyword>
<evidence type="ECO:0000259" key="13">
    <source>
        <dbReference type="Pfam" id="PF22924"/>
    </source>
</evidence>
<comment type="similarity">
    <text evidence="3 10">Belongs to the acyl-CoA oxidase family.</text>
</comment>
<dbReference type="PANTHER" id="PTHR10909">
    <property type="entry name" value="ELECTRON TRANSPORT OXIDOREDUCTASE"/>
    <property type="match status" value="1"/>
</dbReference>
<dbReference type="Pfam" id="PF22924">
    <property type="entry name" value="ACOX_C_alpha1"/>
    <property type="match status" value="1"/>
</dbReference>
<keyword evidence="4 10" id="KW-0285">Flavoprotein</keyword>
<keyword evidence="5 10" id="KW-0274">FAD</keyword>
<dbReference type="InterPro" id="IPR037069">
    <property type="entry name" value="AcylCoA_DH/ox_N_sf"/>
</dbReference>